<name>A0A8S1H9G9_9PELO</name>
<evidence type="ECO:0000313" key="3">
    <source>
        <dbReference type="Proteomes" id="UP000835052"/>
    </source>
</evidence>
<dbReference type="Proteomes" id="UP000835052">
    <property type="component" value="Unassembled WGS sequence"/>
</dbReference>
<evidence type="ECO:0000313" key="2">
    <source>
        <dbReference type="EMBL" id="CAD6191772.1"/>
    </source>
</evidence>
<evidence type="ECO:0000256" key="1">
    <source>
        <dbReference type="SAM" id="MobiDB-lite"/>
    </source>
</evidence>
<protein>
    <submittedName>
        <fullName evidence="2">Uncharacterized protein</fullName>
    </submittedName>
</protein>
<organism evidence="2 3">
    <name type="scientific">Caenorhabditis auriculariae</name>
    <dbReference type="NCBI Taxonomy" id="2777116"/>
    <lineage>
        <taxon>Eukaryota</taxon>
        <taxon>Metazoa</taxon>
        <taxon>Ecdysozoa</taxon>
        <taxon>Nematoda</taxon>
        <taxon>Chromadorea</taxon>
        <taxon>Rhabditida</taxon>
        <taxon>Rhabditina</taxon>
        <taxon>Rhabditomorpha</taxon>
        <taxon>Rhabditoidea</taxon>
        <taxon>Rhabditidae</taxon>
        <taxon>Peloderinae</taxon>
        <taxon>Caenorhabditis</taxon>
    </lineage>
</organism>
<gene>
    <name evidence="2" type="ORF">CAUJ_LOCUS7691</name>
</gene>
<reference evidence="2" key="1">
    <citation type="submission" date="2020-10" db="EMBL/GenBank/DDBJ databases">
        <authorList>
            <person name="Kikuchi T."/>
        </authorList>
    </citation>
    <scope>NUCLEOTIDE SEQUENCE</scope>
    <source>
        <strain evidence="2">NKZ352</strain>
    </source>
</reference>
<feature type="region of interest" description="Disordered" evidence="1">
    <location>
        <begin position="27"/>
        <end position="46"/>
    </location>
</feature>
<dbReference type="AlphaFoldDB" id="A0A8S1H9G9"/>
<dbReference type="EMBL" id="CAJGYM010000023">
    <property type="protein sequence ID" value="CAD6191772.1"/>
    <property type="molecule type" value="Genomic_DNA"/>
</dbReference>
<proteinExistence type="predicted"/>
<sequence length="74" mass="8504">MLELLVGKADDVTQSLTCPGRPLFPFGAVPASRPGTSKTNNPQKKPHNAQSFLFWWYGRCWSVRIAPSEWQKWW</sequence>
<comment type="caution">
    <text evidence="2">The sequence shown here is derived from an EMBL/GenBank/DDBJ whole genome shotgun (WGS) entry which is preliminary data.</text>
</comment>
<keyword evidence="3" id="KW-1185">Reference proteome</keyword>
<accession>A0A8S1H9G9</accession>
<feature type="compositionally biased region" description="Polar residues" evidence="1">
    <location>
        <begin position="34"/>
        <end position="46"/>
    </location>
</feature>